<evidence type="ECO:0000256" key="1">
    <source>
        <dbReference type="ARBA" id="ARBA00000085"/>
    </source>
</evidence>
<dbReference type="PROSITE" id="PS50109">
    <property type="entry name" value="HIS_KIN"/>
    <property type="match status" value="1"/>
</dbReference>
<dbReference type="Gene3D" id="3.40.50.2300">
    <property type="match status" value="1"/>
</dbReference>
<evidence type="ECO:0000256" key="6">
    <source>
        <dbReference type="ARBA" id="ARBA00022777"/>
    </source>
</evidence>
<feature type="modified residue" description="4-aspartylphosphate" evidence="7">
    <location>
        <position position="603"/>
    </location>
</feature>
<dbReference type="InterPro" id="IPR003660">
    <property type="entry name" value="HAMP_dom"/>
</dbReference>
<dbReference type="InterPro" id="IPR005467">
    <property type="entry name" value="His_kinase_dom"/>
</dbReference>
<dbReference type="CDD" id="cd16922">
    <property type="entry name" value="HATPase_EvgS-ArcB-TorS-like"/>
    <property type="match status" value="1"/>
</dbReference>
<dbReference type="SUPFAM" id="SSF55874">
    <property type="entry name" value="ATPase domain of HSP90 chaperone/DNA topoisomerase II/histidine kinase"/>
    <property type="match status" value="1"/>
</dbReference>
<dbReference type="Pfam" id="PF00512">
    <property type="entry name" value="HisKA"/>
    <property type="match status" value="1"/>
</dbReference>
<dbReference type="Proteomes" id="UP000186074">
    <property type="component" value="Chromosome"/>
</dbReference>
<dbReference type="RefSeq" id="WP_076088718.1">
    <property type="nucleotide sequence ID" value="NZ_CP019070.1"/>
</dbReference>
<dbReference type="CDD" id="cd17546">
    <property type="entry name" value="REC_hyHK_CKI1_RcsC-like"/>
    <property type="match status" value="1"/>
</dbReference>
<evidence type="ECO:0000313" key="12">
    <source>
        <dbReference type="EMBL" id="APW66684.1"/>
    </source>
</evidence>
<dbReference type="PROSITE" id="PS50885">
    <property type="entry name" value="HAMP"/>
    <property type="match status" value="1"/>
</dbReference>
<dbReference type="GO" id="GO:0009927">
    <property type="term" value="F:histidine phosphotransfer kinase activity"/>
    <property type="evidence" value="ECO:0007669"/>
    <property type="project" value="TreeGrafter"/>
</dbReference>
<proteinExistence type="predicted"/>
<keyword evidence="6 12" id="KW-0418">Kinase</keyword>
<dbReference type="Gene3D" id="1.10.287.130">
    <property type="match status" value="1"/>
</dbReference>
<name>A0A1P8KPZ5_9BACT</name>
<dbReference type="OrthoDB" id="5378360at2"/>
<dbReference type="PANTHER" id="PTHR43047:SF72">
    <property type="entry name" value="OSMOSENSING HISTIDINE PROTEIN KINASE SLN1"/>
    <property type="match status" value="1"/>
</dbReference>
<evidence type="ECO:0000256" key="5">
    <source>
        <dbReference type="ARBA" id="ARBA00022679"/>
    </source>
</evidence>
<evidence type="ECO:0000256" key="4">
    <source>
        <dbReference type="ARBA" id="ARBA00022553"/>
    </source>
</evidence>
<comment type="subcellular location">
    <subcellularLocation>
        <location evidence="2">Membrane</location>
    </subcellularLocation>
</comment>
<evidence type="ECO:0000313" key="13">
    <source>
        <dbReference type="Proteomes" id="UP000186074"/>
    </source>
</evidence>
<dbReference type="SMART" id="SM00387">
    <property type="entry name" value="HATPase_c"/>
    <property type="match status" value="1"/>
</dbReference>
<feature type="domain" description="Histidine kinase" evidence="9">
    <location>
        <begin position="312"/>
        <end position="528"/>
    </location>
</feature>
<keyword evidence="4 7" id="KW-0597">Phosphoprotein</keyword>
<feature type="domain" description="Response regulatory" evidence="10">
    <location>
        <begin position="554"/>
        <end position="668"/>
    </location>
</feature>
<evidence type="ECO:0000259" key="9">
    <source>
        <dbReference type="PROSITE" id="PS50109"/>
    </source>
</evidence>
<dbReference type="PROSITE" id="PS50110">
    <property type="entry name" value="RESPONSE_REGULATORY"/>
    <property type="match status" value="1"/>
</dbReference>
<dbReference type="InterPro" id="IPR036097">
    <property type="entry name" value="HisK_dim/P_sf"/>
</dbReference>
<feature type="domain" description="HAMP" evidence="11">
    <location>
        <begin position="234"/>
        <end position="287"/>
    </location>
</feature>
<dbReference type="EC" id="2.7.13.3" evidence="3"/>
<sequence length="748" mass="86622">MNLKKLFMLLFILNTVSFIFVAIVINKYQKATIQLEDAYQMQYKSLLLAQELRQSSDDLTRMARTYVVTGNEMFKEQFQTVLDIRNGKIPRPKRYRGIFWDFYTLNNKKPLLDGEKVSLRELMIRANFSEDELNLLINSQDESDYLTNLEHKAMQAVKRGDFKFARDLMHSDEYHQAKIRIMKPLDKFYKAFESRTKKQVDNSQLEVKELEFYVNVIVLFSIIIFLMSFFTILIRIVYPIDLLRVAMLKLSSNKMDVQLDKNKYQDEVGDMIGSVAIFKENTQKLISSEEQLKLAIDDARNANKAKSIFLARMSHELRTPLNAILGFSNLLSKSNNININEKENLHTIKKSANYLLNIINEILELSKIEAGKIEVLPKTFNLHETIKEIEALFLFRSKAKGLNFNITYASNLPKFVTLDEQRLRQVLINLLSNSLKFTTKGEINLYIYESMNKLFFEVSDTGIGISKEDLEKIFKPFEQIKEENYNKNGTGLGLSITKELISLMGGSISAKSQRGEGSKFYFSVNYKKASKDLVEDIKNKDLIVGMKNQEFTKTALVVDDIEENRKLLIELLSFYGIKTYEAKDGLEVLDIYKKEKIDIIFMDILMPKLNGIKTIKEIRKTDKKIPIVVVSANVFSEDKKNALNTGANDFIAKPIEESELLLMLEKYIGADLKYEENNEEAKQLDYKSISKENLEKLIEACNNMDNKVISELLNKEQLSKELTEDIKTRIDEFKYHEIIELCKDSKNI</sequence>
<keyword evidence="8" id="KW-0812">Transmembrane</keyword>
<keyword evidence="13" id="KW-1185">Reference proteome</keyword>
<organism evidence="12 13">
    <name type="scientific">Poseidonibacter parvus</name>
    <dbReference type="NCBI Taxonomy" id="1850254"/>
    <lineage>
        <taxon>Bacteria</taxon>
        <taxon>Pseudomonadati</taxon>
        <taxon>Campylobacterota</taxon>
        <taxon>Epsilonproteobacteria</taxon>
        <taxon>Campylobacterales</taxon>
        <taxon>Arcobacteraceae</taxon>
        <taxon>Poseidonibacter</taxon>
    </lineage>
</organism>
<dbReference type="Gene3D" id="6.10.340.10">
    <property type="match status" value="1"/>
</dbReference>
<evidence type="ECO:0000259" key="11">
    <source>
        <dbReference type="PROSITE" id="PS50885"/>
    </source>
</evidence>
<dbReference type="InterPro" id="IPR003661">
    <property type="entry name" value="HisK_dim/P_dom"/>
</dbReference>
<dbReference type="AlphaFoldDB" id="A0A1P8KPZ5"/>
<protein>
    <recommendedName>
        <fullName evidence="3">histidine kinase</fullName>
        <ecNumber evidence="3">2.7.13.3</ecNumber>
    </recommendedName>
</protein>
<keyword evidence="8" id="KW-0472">Membrane</keyword>
<evidence type="ECO:0000256" key="7">
    <source>
        <dbReference type="PROSITE-ProRule" id="PRU00169"/>
    </source>
</evidence>
<keyword evidence="5" id="KW-0808">Transferase</keyword>
<dbReference type="STRING" id="1850254.LPB137_12850"/>
<dbReference type="InterPro" id="IPR001789">
    <property type="entry name" value="Sig_transdc_resp-reg_receiver"/>
</dbReference>
<dbReference type="Pfam" id="PF02518">
    <property type="entry name" value="HATPase_c"/>
    <property type="match status" value="1"/>
</dbReference>
<dbReference type="CDD" id="cd00082">
    <property type="entry name" value="HisKA"/>
    <property type="match status" value="1"/>
</dbReference>
<dbReference type="GO" id="GO:0005886">
    <property type="term" value="C:plasma membrane"/>
    <property type="evidence" value="ECO:0007669"/>
    <property type="project" value="TreeGrafter"/>
</dbReference>
<dbReference type="SUPFAM" id="SSF52172">
    <property type="entry name" value="CheY-like"/>
    <property type="match status" value="1"/>
</dbReference>
<dbReference type="FunFam" id="3.30.565.10:FF:000010">
    <property type="entry name" value="Sensor histidine kinase RcsC"/>
    <property type="match status" value="1"/>
</dbReference>
<feature type="transmembrane region" description="Helical" evidence="8">
    <location>
        <begin position="6"/>
        <end position="25"/>
    </location>
</feature>
<evidence type="ECO:0000259" key="10">
    <source>
        <dbReference type="PROSITE" id="PS50110"/>
    </source>
</evidence>
<dbReference type="SMART" id="SM00388">
    <property type="entry name" value="HisKA"/>
    <property type="match status" value="1"/>
</dbReference>
<dbReference type="InterPro" id="IPR011006">
    <property type="entry name" value="CheY-like_superfamily"/>
</dbReference>
<dbReference type="GO" id="GO:0000155">
    <property type="term" value="F:phosphorelay sensor kinase activity"/>
    <property type="evidence" value="ECO:0007669"/>
    <property type="project" value="InterPro"/>
</dbReference>
<evidence type="ECO:0000256" key="2">
    <source>
        <dbReference type="ARBA" id="ARBA00004370"/>
    </source>
</evidence>
<dbReference type="InterPro" id="IPR003594">
    <property type="entry name" value="HATPase_dom"/>
</dbReference>
<dbReference type="Pfam" id="PF00072">
    <property type="entry name" value="Response_reg"/>
    <property type="match status" value="1"/>
</dbReference>
<dbReference type="PRINTS" id="PR00344">
    <property type="entry name" value="BCTRLSENSOR"/>
</dbReference>
<dbReference type="KEGG" id="alp:LPB137_12850"/>
<dbReference type="SUPFAM" id="SSF47384">
    <property type="entry name" value="Homodimeric domain of signal transducing histidine kinase"/>
    <property type="match status" value="1"/>
</dbReference>
<dbReference type="InterPro" id="IPR036890">
    <property type="entry name" value="HATPase_C_sf"/>
</dbReference>
<accession>A0A1P8KPZ5</accession>
<dbReference type="InterPro" id="IPR004358">
    <property type="entry name" value="Sig_transdc_His_kin-like_C"/>
</dbReference>
<evidence type="ECO:0000256" key="3">
    <source>
        <dbReference type="ARBA" id="ARBA00012438"/>
    </source>
</evidence>
<gene>
    <name evidence="12" type="ORF">LPB137_12850</name>
</gene>
<feature type="transmembrane region" description="Helical" evidence="8">
    <location>
        <begin position="212"/>
        <end position="238"/>
    </location>
</feature>
<dbReference type="PANTHER" id="PTHR43047">
    <property type="entry name" value="TWO-COMPONENT HISTIDINE PROTEIN KINASE"/>
    <property type="match status" value="1"/>
</dbReference>
<dbReference type="SMART" id="SM00448">
    <property type="entry name" value="REC"/>
    <property type="match status" value="1"/>
</dbReference>
<reference evidence="12 13" key="1">
    <citation type="submission" date="2017-01" db="EMBL/GenBank/DDBJ databases">
        <title>Genome sequencing of Arcobacter sp. LPB0137.</title>
        <authorList>
            <person name="Lee G.-W."/>
            <person name="Yi H."/>
        </authorList>
    </citation>
    <scope>NUCLEOTIDE SEQUENCE [LARGE SCALE GENOMIC DNA]</scope>
    <source>
        <strain evidence="12 13">LPB0137</strain>
    </source>
</reference>
<evidence type="ECO:0000256" key="8">
    <source>
        <dbReference type="SAM" id="Phobius"/>
    </source>
</evidence>
<dbReference type="EMBL" id="CP019070">
    <property type="protein sequence ID" value="APW66684.1"/>
    <property type="molecule type" value="Genomic_DNA"/>
</dbReference>
<dbReference type="Gene3D" id="3.30.565.10">
    <property type="entry name" value="Histidine kinase-like ATPase, C-terminal domain"/>
    <property type="match status" value="1"/>
</dbReference>
<comment type="catalytic activity">
    <reaction evidence="1">
        <text>ATP + protein L-histidine = ADP + protein N-phospho-L-histidine.</text>
        <dbReference type="EC" id="2.7.13.3"/>
    </reaction>
</comment>
<keyword evidence="8" id="KW-1133">Transmembrane helix</keyword>